<evidence type="ECO:0000313" key="1">
    <source>
        <dbReference type="EMBL" id="MCB2408933.1"/>
    </source>
</evidence>
<sequence>MRQLLFSLIGTGVVLTGCKSDSQATTEALQQVAKAAADSPEARRQEPPISGSTSLSMYYASMKFL</sequence>
<dbReference type="PROSITE" id="PS51257">
    <property type="entry name" value="PROKAR_LIPOPROTEIN"/>
    <property type="match status" value="1"/>
</dbReference>
<gene>
    <name evidence="1" type="ORF">LGH74_13165</name>
</gene>
<reference evidence="1" key="1">
    <citation type="submission" date="2021-10" db="EMBL/GenBank/DDBJ databases">
        <authorList>
            <person name="Dean J.D."/>
            <person name="Kim M.K."/>
            <person name="Newey C.N."/>
            <person name="Stoker T.S."/>
            <person name="Thompson D.W."/>
            <person name="Grose J.H."/>
        </authorList>
    </citation>
    <scope>NUCLEOTIDE SEQUENCE</scope>
    <source>
        <strain evidence="1">BT178</strain>
    </source>
</reference>
<accession>A0ABS8ATL1</accession>
<evidence type="ECO:0000313" key="2">
    <source>
        <dbReference type="Proteomes" id="UP001165296"/>
    </source>
</evidence>
<dbReference type="Proteomes" id="UP001165296">
    <property type="component" value="Unassembled WGS sequence"/>
</dbReference>
<dbReference type="RefSeq" id="WP_226176411.1">
    <property type="nucleotide sequence ID" value="NZ_JAJADR010000003.1"/>
</dbReference>
<keyword evidence="2" id="KW-1185">Reference proteome</keyword>
<protein>
    <submittedName>
        <fullName evidence="1">Uncharacterized protein</fullName>
    </submittedName>
</protein>
<organism evidence="1 2">
    <name type="scientific">Hymenobacter lucidus</name>
    <dbReference type="NCBI Taxonomy" id="2880930"/>
    <lineage>
        <taxon>Bacteria</taxon>
        <taxon>Pseudomonadati</taxon>
        <taxon>Bacteroidota</taxon>
        <taxon>Cytophagia</taxon>
        <taxon>Cytophagales</taxon>
        <taxon>Hymenobacteraceae</taxon>
        <taxon>Hymenobacter</taxon>
    </lineage>
</organism>
<name>A0ABS8ATL1_9BACT</name>
<proteinExistence type="predicted"/>
<comment type="caution">
    <text evidence="1">The sequence shown here is derived from an EMBL/GenBank/DDBJ whole genome shotgun (WGS) entry which is preliminary data.</text>
</comment>
<dbReference type="EMBL" id="JAJADR010000003">
    <property type="protein sequence ID" value="MCB2408933.1"/>
    <property type="molecule type" value="Genomic_DNA"/>
</dbReference>